<name>A0A5E7RWK0_PSEFL</name>
<organism evidence="6 7">
    <name type="scientific">Pseudomonas fluorescens</name>
    <dbReference type="NCBI Taxonomy" id="294"/>
    <lineage>
        <taxon>Bacteria</taxon>
        <taxon>Pseudomonadati</taxon>
        <taxon>Pseudomonadota</taxon>
        <taxon>Gammaproteobacteria</taxon>
        <taxon>Pseudomonadales</taxon>
        <taxon>Pseudomonadaceae</taxon>
        <taxon>Pseudomonas</taxon>
    </lineage>
</organism>
<dbReference type="Gene3D" id="1.10.357.10">
    <property type="entry name" value="Tetracycline Repressor, domain 2"/>
    <property type="match status" value="1"/>
</dbReference>
<dbReference type="PANTHER" id="PTHR30055:SF240">
    <property type="entry name" value="HTH-TYPE TRANSCRIPTIONAL REGULATOR ACRR"/>
    <property type="match status" value="1"/>
</dbReference>
<dbReference type="AlphaFoldDB" id="A0A5E7RWK0"/>
<dbReference type="GO" id="GO:0000976">
    <property type="term" value="F:transcription cis-regulatory region binding"/>
    <property type="evidence" value="ECO:0007669"/>
    <property type="project" value="TreeGrafter"/>
</dbReference>
<feature type="domain" description="HTH tetR-type" evidence="5">
    <location>
        <begin position="10"/>
        <end position="70"/>
    </location>
</feature>
<evidence type="ECO:0000313" key="6">
    <source>
        <dbReference type="EMBL" id="VVP78861.1"/>
    </source>
</evidence>
<evidence type="ECO:0000313" key="7">
    <source>
        <dbReference type="Proteomes" id="UP000326611"/>
    </source>
</evidence>
<evidence type="ECO:0000256" key="2">
    <source>
        <dbReference type="ARBA" id="ARBA00023125"/>
    </source>
</evidence>
<gene>
    <name evidence="6" type="primary">ttgR_2</name>
    <name evidence="6" type="ORF">PS918_02090</name>
</gene>
<dbReference type="SUPFAM" id="SSF46689">
    <property type="entry name" value="Homeodomain-like"/>
    <property type="match status" value="1"/>
</dbReference>
<evidence type="ECO:0000256" key="3">
    <source>
        <dbReference type="ARBA" id="ARBA00023163"/>
    </source>
</evidence>
<proteinExistence type="predicted"/>
<keyword evidence="1" id="KW-0805">Transcription regulation</keyword>
<protein>
    <submittedName>
        <fullName evidence="6">HTH-type transcriptional regulator TtgR</fullName>
    </submittedName>
</protein>
<dbReference type="EMBL" id="CABVIY010000003">
    <property type="protein sequence ID" value="VVP78861.1"/>
    <property type="molecule type" value="Genomic_DNA"/>
</dbReference>
<dbReference type="Pfam" id="PF00440">
    <property type="entry name" value="TetR_N"/>
    <property type="match status" value="1"/>
</dbReference>
<feature type="DNA-binding region" description="H-T-H motif" evidence="4">
    <location>
        <begin position="33"/>
        <end position="52"/>
    </location>
</feature>
<dbReference type="GO" id="GO:0003700">
    <property type="term" value="F:DNA-binding transcription factor activity"/>
    <property type="evidence" value="ECO:0007669"/>
    <property type="project" value="TreeGrafter"/>
</dbReference>
<keyword evidence="3" id="KW-0804">Transcription</keyword>
<reference evidence="6 7" key="1">
    <citation type="submission" date="2019-09" db="EMBL/GenBank/DDBJ databases">
        <authorList>
            <person name="Chandra G."/>
            <person name="Truman W A."/>
        </authorList>
    </citation>
    <scope>NUCLEOTIDE SEQUENCE [LARGE SCALE GENOMIC DNA]</scope>
    <source>
        <strain evidence="6">PS918</strain>
    </source>
</reference>
<dbReference type="InterPro" id="IPR001647">
    <property type="entry name" value="HTH_TetR"/>
</dbReference>
<dbReference type="SUPFAM" id="SSF48498">
    <property type="entry name" value="Tetracyclin repressor-like, C-terminal domain"/>
    <property type="match status" value="1"/>
</dbReference>
<dbReference type="InterPro" id="IPR036271">
    <property type="entry name" value="Tet_transcr_reg_TetR-rel_C_sf"/>
</dbReference>
<keyword evidence="2 4" id="KW-0238">DNA-binding</keyword>
<evidence type="ECO:0000256" key="1">
    <source>
        <dbReference type="ARBA" id="ARBA00023015"/>
    </source>
</evidence>
<dbReference type="Proteomes" id="UP000326611">
    <property type="component" value="Unassembled WGS sequence"/>
</dbReference>
<evidence type="ECO:0000259" key="5">
    <source>
        <dbReference type="PROSITE" id="PS50977"/>
    </source>
</evidence>
<dbReference type="InterPro" id="IPR050109">
    <property type="entry name" value="HTH-type_TetR-like_transc_reg"/>
</dbReference>
<sequence length="214" mass="24315">MVRKRKEDVEITRHLLLEAAEEVFSHRGYAQATFQEIAERAGLSRGAIYWHFRDKSELLDAVLNRARLPWDQLPERFSCLSQAPTVSQLSRALGDGLEEIISDVRLHRVTLILLHRTELIAENDQVYRRLTRIFNRIKTYVTAALNMRFKEADGTPCTDIPTIATSIKALLTGSIYEWLLNQAEIELKHIPATVEALISPLQGKISGLDQQGVL</sequence>
<evidence type="ECO:0000256" key="4">
    <source>
        <dbReference type="PROSITE-ProRule" id="PRU00335"/>
    </source>
</evidence>
<dbReference type="PROSITE" id="PS50977">
    <property type="entry name" value="HTH_TETR_2"/>
    <property type="match status" value="1"/>
</dbReference>
<dbReference type="InterPro" id="IPR009057">
    <property type="entry name" value="Homeodomain-like_sf"/>
</dbReference>
<accession>A0A5E7RWK0</accession>
<dbReference type="PRINTS" id="PR00455">
    <property type="entry name" value="HTHTETR"/>
</dbReference>
<dbReference type="PANTHER" id="PTHR30055">
    <property type="entry name" value="HTH-TYPE TRANSCRIPTIONAL REGULATOR RUTR"/>
    <property type="match status" value="1"/>
</dbReference>